<proteinExistence type="predicted"/>
<keyword evidence="1" id="KW-0732">Signal</keyword>
<keyword evidence="3" id="KW-1185">Reference proteome</keyword>
<feature type="signal peptide" evidence="1">
    <location>
        <begin position="1"/>
        <end position="20"/>
    </location>
</feature>
<evidence type="ECO:0000256" key="1">
    <source>
        <dbReference type="SAM" id="SignalP"/>
    </source>
</evidence>
<feature type="chain" id="PRO_5046447123" description="TonB C-terminal domain-containing protein" evidence="1">
    <location>
        <begin position="21"/>
        <end position="389"/>
    </location>
</feature>
<dbReference type="Proteomes" id="UP001058533">
    <property type="component" value="Chromosome"/>
</dbReference>
<accession>A0ABY5L771</accession>
<protein>
    <recommendedName>
        <fullName evidence="4">TonB C-terminal domain-containing protein</fullName>
    </recommendedName>
</protein>
<gene>
    <name evidence="2" type="ORF">NMP03_00765</name>
</gene>
<evidence type="ECO:0000313" key="3">
    <source>
        <dbReference type="Proteomes" id="UP001058533"/>
    </source>
</evidence>
<reference evidence="2" key="1">
    <citation type="submission" date="2022-07" db="EMBL/GenBank/DDBJ databases">
        <title>Sphingomonas sp. nov., a novel bacterium isolated from the north slope of the Mount Everest.</title>
        <authorList>
            <person name="Cui X."/>
            <person name="Liu Y."/>
        </authorList>
    </citation>
    <scope>NUCLEOTIDE SEQUENCE</scope>
    <source>
        <strain evidence="2">S5-59</strain>
    </source>
</reference>
<name>A0ABY5L771_9SPHN</name>
<dbReference type="Gene3D" id="1.25.40.10">
    <property type="entry name" value="Tetratricopeptide repeat domain"/>
    <property type="match status" value="1"/>
</dbReference>
<dbReference type="SUPFAM" id="SSF48452">
    <property type="entry name" value="TPR-like"/>
    <property type="match status" value="1"/>
</dbReference>
<evidence type="ECO:0008006" key="4">
    <source>
        <dbReference type="Google" id="ProtNLM"/>
    </source>
</evidence>
<dbReference type="EMBL" id="CP101740">
    <property type="protein sequence ID" value="UUL82810.1"/>
    <property type="molecule type" value="Genomic_DNA"/>
</dbReference>
<dbReference type="RefSeq" id="WP_256506661.1">
    <property type="nucleotide sequence ID" value="NZ_CP101740.1"/>
</dbReference>
<dbReference type="InterPro" id="IPR011990">
    <property type="entry name" value="TPR-like_helical_dom_sf"/>
</dbReference>
<evidence type="ECO:0000313" key="2">
    <source>
        <dbReference type="EMBL" id="UUL82810.1"/>
    </source>
</evidence>
<organism evidence="2 3">
    <name type="scientific">Sphingomonas qomolangmaensis</name>
    <dbReference type="NCBI Taxonomy" id="2918765"/>
    <lineage>
        <taxon>Bacteria</taxon>
        <taxon>Pseudomonadati</taxon>
        <taxon>Pseudomonadota</taxon>
        <taxon>Alphaproteobacteria</taxon>
        <taxon>Sphingomonadales</taxon>
        <taxon>Sphingomonadaceae</taxon>
        <taxon>Sphingomonas</taxon>
    </lineage>
</organism>
<sequence length="389" mass="42142">MSLSLVAALALMQTAAPTPAPPPAPASDSDIVVRGKRTAAALAACIDRQCPTEDDVRLSIAHAESQFAEGKYRDARSTLQQSISRNRDAASRLPRHVAALHEAYSTVSLHYGDMDDYQRAMSNQAEVLRSYLPDSATEVQLLPIRLGDASLKRGYTYEARRQYRSAEREFRERGEHRLAAVAALRRATLDIAQGNPSLAREILREVDTGPAANDPAIRTYSAVLATRVDISKGDDAAVDRLLTALRTDPAGPPLLLDEAVGPASLASAKRPTQRALELRAEMMQARGSTPIQWADIGFMVAPDGSVGDVEVLRGNRILGWTKPIVEQVASRRYAPIALEPGHPGLYRVERFTLRASRAVQTGSIIKSPTGPVTLEILDLTRSTTTTPPA</sequence>